<accession>A0A9P6JSX7</accession>
<dbReference type="GO" id="GO:0140469">
    <property type="term" value="P:GCN2-mediated signaling"/>
    <property type="evidence" value="ECO:0007669"/>
    <property type="project" value="TreeGrafter"/>
</dbReference>
<comment type="similarity">
    <text evidence="1">Belongs to the IMPACT family.</text>
</comment>
<dbReference type="Pfam" id="PF01205">
    <property type="entry name" value="Impact_N"/>
    <property type="match status" value="1"/>
</dbReference>
<dbReference type="SUPFAM" id="SSF54211">
    <property type="entry name" value="Ribosomal protein S5 domain 2-like"/>
    <property type="match status" value="1"/>
</dbReference>
<comment type="caution">
    <text evidence="4">The sequence shown here is derived from an EMBL/GenBank/DDBJ whole genome shotgun (WGS) entry which is preliminary data.</text>
</comment>
<feature type="compositionally biased region" description="Low complexity" evidence="2">
    <location>
        <begin position="211"/>
        <end position="222"/>
    </location>
</feature>
<evidence type="ECO:0000313" key="5">
    <source>
        <dbReference type="Proteomes" id="UP000807306"/>
    </source>
</evidence>
<dbReference type="InterPro" id="IPR023582">
    <property type="entry name" value="Impact"/>
</dbReference>
<gene>
    <name evidence="4" type="ORF">CPB83DRAFT_848928</name>
</gene>
<dbReference type="PROSITE" id="PS00910">
    <property type="entry name" value="UPF0029"/>
    <property type="match status" value="1"/>
</dbReference>
<dbReference type="PANTHER" id="PTHR16301:SF25">
    <property type="entry name" value="PROTEIN IMPACT"/>
    <property type="match status" value="1"/>
</dbReference>
<evidence type="ECO:0000313" key="4">
    <source>
        <dbReference type="EMBL" id="KAF9531378.1"/>
    </source>
</evidence>
<dbReference type="InterPro" id="IPR036956">
    <property type="entry name" value="Impact_N_sf"/>
</dbReference>
<dbReference type="Gene3D" id="3.30.230.30">
    <property type="entry name" value="Impact, N-terminal domain"/>
    <property type="match status" value="1"/>
</dbReference>
<keyword evidence="5" id="KW-1185">Reference proteome</keyword>
<dbReference type="InterPro" id="IPR020568">
    <property type="entry name" value="Ribosomal_Su5_D2-typ_SF"/>
</dbReference>
<evidence type="ECO:0000256" key="1">
    <source>
        <dbReference type="ARBA" id="ARBA00007665"/>
    </source>
</evidence>
<dbReference type="GO" id="GO:0005737">
    <property type="term" value="C:cytoplasm"/>
    <property type="evidence" value="ECO:0007669"/>
    <property type="project" value="TreeGrafter"/>
</dbReference>
<evidence type="ECO:0000259" key="3">
    <source>
        <dbReference type="Pfam" id="PF01205"/>
    </source>
</evidence>
<protein>
    <submittedName>
        <fullName evidence="4">Ribosomal protein S5 domain 2-type protein</fullName>
    </submittedName>
</protein>
<feature type="region of interest" description="Disordered" evidence="2">
    <location>
        <begin position="187"/>
        <end position="228"/>
    </location>
</feature>
<reference evidence="4" key="1">
    <citation type="submission" date="2020-11" db="EMBL/GenBank/DDBJ databases">
        <authorList>
            <consortium name="DOE Joint Genome Institute"/>
            <person name="Ahrendt S."/>
            <person name="Riley R."/>
            <person name="Andreopoulos W."/>
            <person name="Labutti K."/>
            <person name="Pangilinan J."/>
            <person name="Ruiz-Duenas F.J."/>
            <person name="Barrasa J.M."/>
            <person name="Sanchez-Garcia M."/>
            <person name="Camarero S."/>
            <person name="Miyauchi S."/>
            <person name="Serrano A."/>
            <person name="Linde D."/>
            <person name="Babiker R."/>
            <person name="Drula E."/>
            <person name="Ayuso-Fernandez I."/>
            <person name="Pacheco R."/>
            <person name="Padilla G."/>
            <person name="Ferreira P."/>
            <person name="Barriuso J."/>
            <person name="Kellner H."/>
            <person name="Castanera R."/>
            <person name="Alfaro M."/>
            <person name="Ramirez L."/>
            <person name="Pisabarro A.G."/>
            <person name="Kuo A."/>
            <person name="Tritt A."/>
            <person name="Lipzen A."/>
            <person name="He G."/>
            <person name="Yan M."/>
            <person name="Ng V."/>
            <person name="Cullen D."/>
            <person name="Martin F."/>
            <person name="Rosso M.-N."/>
            <person name="Henrissat B."/>
            <person name="Hibbett D."/>
            <person name="Martinez A.T."/>
            <person name="Grigoriev I.V."/>
        </authorList>
    </citation>
    <scope>NUCLEOTIDE SEQUENCE</scope>
    <source>
        <strain evidence="4">CBS 506.95</strain>
    </source>
</reference>
<dbReference type="InterPro" id="IPR020569">
    <property type="entry name" value="UPF0029_Impact_CS"/>
</dbReference>
<evidence type="ECO:0000256" key="2">
    <source>
        <dbReference type="SAM" id="MobiDB-lite"/>
    </source>
</evidence>
<dbReference type="AlphaFoldDB" id="A0A9P6JSX7"/>
<keyword evidence="4" id="KW-0687">Ribonucleoprotein</keyword>
<proteinExistence type="inferred from homology"/>
<dbReference type="EMBL" id="MU157835">
    <property type="protein sequence ID" value="KAF9531378.1"/>
    <property type="molecule type" value="Genomic_DNA"/>
</dbReference>
<dbReference type="InterPro" id="IPR001498">
    <property type="entry name" value="Impact_N"/>
</dbReference>
<dbReference type="GO" id="GO:0006446">
    <property type="term" value="P:regulation of translational initiation"/>
    <property type="evidence" value="ECO:0007669"/>
    <property type="project" value="TreeGrafter"/>
</dbReference>
<name>A0A9P6JSX7_9AGAR</name>
<sequence>MSSGHLDDFISAPSKSLTAIAVSPEIRDRGSLFVGTLYRATTPREAHANVAHVKHVSNRNKKATHDISAWRCMVLKPGKNGLGGPDDFELVQGSKDDGESWAGGKVLKVMQQMAVLDAVVIVSRWYGGTMLGPARFSHIETCATEVCKAFKRTEELQDCITTLEMLDDTLAAVRKKLAMVSTSTELKSDGLQQQTASTSESAGDKNPSAMPPSLQQLPSTLPVDNGLQSSATVNEPQVELFRSKKPTYNDLDIAKAKRLIQARDNAIKAVRNLIAKKEKEIESLEQVYESKDPS</sequence>
<dbReference type="OrthoDB" id="69641at2759"/>
<dbReference type="GO" id="GO:0005840">
    <property type="term" value="C:ribosome"/>
    <property type="evidence" value="ECO:0007669"/>
    <property type="project" value="UniProtKB-KW"/>
</dbReference>
<feature type="compositionally biased region" description="Polar residues" evidence="2">
    <location>
        <begin position="187"/>
        <end position="201"/>
    </location>
</feature>
<organism evidence="4 5">
    <name type="scientific">Crepidotus variabilis</name>
    <dbReference type="NCBI Taxonomy" id="179855"/>
    <lineage>
        <taxon>Eukaryota</taxon>
        <taxon>Fungi</taxon>
        <taxon>Dikarya</taxon>
        <taxon>Basidiomycota</taxon>
        <taxon>Agaricomycotina</taxon>
        <taxon>Agaricomycetes</taxon>
        <taxon>Agaricomycetidae</taxon>
        <taxon>Agaricales</taxon>
        <taxon>Agaricineae</taxon>
        <taxon>Crepidotaceae</taxon>
        <taxon>Crepidotus</taxon>
    </lineage>
</organism>
<keyword evidence="4" id="KW-0689">Ribosomal protein</keyword>
<dbReference type="PANTHER" id="PTHR16301">
    <property type="entry name" value="IMPACT-RELATED"/>
    <property type="match status" value="1"/>
</dbReference>
<dbReference type="Proteomes" id="UP000807306">
    <property type="component" value="Unassembled WGS sequence"/>
</dbReference>
<feature type="domain" description="Impact N-terminal" evidence="3">
    <location>
        <begin position="29"/>
        <end position="146"/>
    </location>
</feature>